<gene>
    <name evidence="2" type="ORF">GCM10007940_05120</name>
</gene>
<dbReference type="GO" id="GO:0006265">
    <property type="term" value="P:DNA topological change"/>
    <property type="evidence" value="ECO:0007669"/>
    <property type="project" value="InterPro"/>
</dbReference>
<dbReference type="AlphaFoldDB" id="A0AA37WDE6"/>
<dbReference type="Gene3D" id="1.10.132.120">
    <property type="match status" value="1"/>
</dbReference>
<evidence type="ECO:0000259" key="1">
    <source>
        <dbReference type="Pfam" id="PF01028"/>
    </source>
</evidence>
<reference evidence="2" key="2">
    <citation type="submission" date="2023-01" db="EMBL/GenBank/DDBJ databases">
        <title>Draft genome sequence of Portibacter lacus strain NBRC 108769.</title>
        <authorList>
            <person name="Sun Q."/>
            <person name="Mori K."/>
        </authorList>
    </citation>
    <scope>NUCLEOTIDE SEQUENCE</scope>
    <source>
        <strain evidence="2">NBRC 108769</strain>
    </source>
</reference>
<dbReference type="GO" id="GO:0003677">
    <property type="term" value="F:DNA binding"/>
    <property type="evidence" value="ECO:0007669"/>
    <property type="project" value="InterPro"/>
</dbReference>
<reference evidence="2" key="1">
    <citation type="journal article" date="2014" name="Int. J. Syst. Evol. Microbiol.">
        <title>Complete genome sequence of Corynebacterium casei LMG S-19264T (=DSM 44701T), isolated from a smear-ripened cheese.</title>
        <authorList>
            <consortium name="US DOE Joint Genome Institute (JGI-PGF)"/>
            <person name="Walter F."/>
            <person name="Albersmeier A."/>
            <person name="Kalinowski J."/>
            <person name="Ruckert C."/>
        </authorList>
    </citation>
    <scope>NUCLEOTIDE SEQUENCE</scope>
    <source>
        <strain evidence="2">NBRC 108769</strain>
    </source>
</reference>
<dbReference type="GO" id="GO:0003917">
    <property type="term" value="F:DNA topoisomerase type I (single strand cut, ATP-independent) activity"/>
    <property type="evidence" value="ECO:0007669"/>
    <property type="project" value="InterPro"/>
</dbReference>
<feature type="domain" description="DNA topoisomerase I catalytic core eukaryotic-type" evidence="1">
    <location>
        <begin position="11"/>
        <end position="102"/>
    </location>
</feature>
<organism evidence="2 3">
    <name type="scientific">Portibacter lacus</name>
    <dbReference type="NCBI Taxonomy" id="1099794"/>
    <lineage>
        <taxon>Bacteria</taxon>
        <taxon>Pseudomonadati</taxon>
        <taxon>Bacteroidota</taxon>
        <taxon>Saprospiria</taxon>
        <taxon>Saprospirales</taxon>
        <taxon>Haliscomenobacteraceae</taxon>
        <taxon>Portibacter</taxon>
    </lineage>
</organism>
<dbReference type="Proteomes" id="UP001156666">
    <property type="component" value="Unassembled WGS sequence"/>
</dbReference>
<dbReference type="SUPFAM" id="SSF56349">
    <property type="entry name" value="DNA breaking-rejoining enzymes"/>
    <property type="match status" value="1"/>
</dbReference>
<keyword evidence="3" id="KW-1185">Reference proteome</keyword>
<dbReference type="EMBL" id="BSOH01000001">
    <property type="protein sequence ID" value="GLR15897.1"/>
    <property type="molecule type" value="Genomic_DNA"/>
</dbReference>
<evidence type="ECO:0000313" key="2">
    <source>
        <dbReference type="EMBL" id="GLR15897.1"/>
    </source>
</evidence>
<sequence length="128" mass="14975">MFRYQDADGKWQTIDSEDINAWIREHMGDDFSSKDFRTWAASRLAIELYPDAVRIKKEAPRKKFTNILLRLVADELGNTPTVCKSYYIHPNILELISNQSITWKKPKHDNDPDKLSSSEKYLLKCLRA</sequence>
<name>A0AA37WDE6_9BACT</name>
<dbReference type="Gene3D" id="3.90.15.10">
    <property type="entry name" value="Topoisomerase I, Chain A, domain 3"/>
    <property type="match status" value="1"/>
</dbReference>
<protein>
    <recommendedName>
        <fullName evidence="1">DNA topoisomerase I catalytic core eukaryotic-type domain-containing protein</fullName>
    </recommendedName>
</protein>
<comment type="caution">
    <text evidence="2">The sequence shown here is derived from an EMBL/GenBank/DDBJ whole genome shotgun (WGS) entry which is preliminary data.</text>
</comment>
<proteinExistence type="predicted"/>
<dbReference type="Pfam" id="PF01028">
    <property type="entry name" value="Topoisom_I"/>
    <property type="match status" value="1"/>
</dbReference>
<dbReference type="InterPro" id="IPR011010">
    <property type="entry name" value="DNA_brk_join_enz"/>
</dbReference>
<accession>A0AA37WDE6</accession>
<dbReference type="InterPro" id="IPR013500">
    <property type="entry name" value="TopoI_cat_euk"/>
</dbReference>
<dbReference type="InterPro" id="IPR014711">
    <property type="entry name" value="TopoI_cat_a-hlx-sub_euk"/>
</dbReference>
<evidence type="ECO:0000313" key="3">
    <source>
        <dbReference type="Proteomes" id="UP001156666"/>
    </source>
</evidence>